<protein>
    <submittedName>
        <fullName evidence="1">Uncharacterized protein</fullName>
    </submittedName>
</protein>
<name>A0ABQ9IG67_9NEOP</name>
<keyword evidence="2" id="KW-1185">Reference proteome</keyword>
<dbReference type="EMBL" id="JARBHB010000001">
    <property type="protein sequence ID" value="KAJ8895224.1"/>
    <property type="molecule type" value="Genomic_DNA"/>
</dbReference>
<evidence type="ECO:0000313" key="2">
    <source>
        <dbReference type="Proteomes" id="UP001159363"/>
    </source>
</evidence>
<proteinExistence type="predicted"/>
<reference evidence="1 2" key="1">
    <citation type="submission" date="2023-02" db="EMBL/GenBank/DDBJ databases">
        <title>LHISI_Scaffold_Assembly.</title>
        <authorList>
            <person name="Stuart O.P."/>
            <person name="Cleave R."/>
            <person name="Magrath M.J.L."/>
            <person name="Mikheyev A.S."/>
        </authorList>
    </citation>
    <scope>NUCLEOTIDE SEQUENCE [LARGE SCALE GENOMIC DNA]</scope>
    <source>
        <strain evidence="1">Daus_M_001</strain>
        <tissue evidence="1">Leg muscle</tissue>
    </source>
</reference>
<evidence type="ECO:0000313" key="1">
    <source>
        <dbReference type="EMBL" id="KAJ8895224.1"/>
    </source>
</evidence>
<accession>A0ABQ9IG67</accession>
<organism evidence="1 2">
    <name type="scientific">Dryococelus australis</name>
    <dbReference type="NCBI Taxonomy" id="614101"/>
    <lineage>
        <taxon>Eukaryota</taxon>
        <taxon>Metazoa</taxon>
        <taxon>Ecdysozoa</taxon>
        <taxon>Arthropoda</taxon>
        <taxon>Hexapoda</taxon>
        <taxon>Insecta</taxon>
        <taxon>Pterygota</taxon>
        <taxon>Neoptera</taxon>
        <taxon>Polyneoptera</taxon>
        <taxon>Phasmatodea</taxon>
        <taxon>Verophasmatodea</taxon>
        <taxon>Anareolatae</taxon>
        <taxon>Phasmatidae</taxon>
        <taxon>Eurycanthinae</taxon>
        <taxon>Dryococelus</taxon>
    </lineage>
</organism>
<sequence length="190" mass="22594">MFEPLKLKFQSREKCPNVIKILLGNPLFEAWLWFIHSQASTFHNSVKLIEEKSMLLKLEQEGYITKEEVSNFHTPTKLFCNIWRNGVLHLKIYRHGWVMLKTTPIWENIEKTEEFIKTTVPSVKVKEKKLYNEYVYVKQYVINWKEMKTLPENKWVEIFTHFSKNDVPSSNMLKIVEFLLCLPGTNAPTE</sequence>
<gene>
    <name evidence="1" type="ORF">PR048_000549</name>
</gene>
<dbReference type="Proteomes" id="UP001159363">
    <property type="component" value="Chromosome 1"/>
</dbReference>
<comment type="caution">
    <text evidence="1">The sequence shown here is derived from an EMBL/GenBank/DDBJ whole genome shotgun (WGS) entry which is preliminary data.</text>
</comment>